<evidence type="ECO:0000256" key="3">
    <source>
        <dbReference type="ARBA" id="ARBA00022840"/>
    </source>
</evidence>
<evidence type="ECO:0000256" key="1">
    <source>
        <dbReference type="ARBA" id="ARBA00022701"/>
    </source>
</evidence>
<dbReference type="GO" id="GO:0005524">
    <property type="term" value="F:ATP binding"/>
    <property type="evidence" value="ECO:0007669"/>
    <property type="project" value="UniProtKB-KW"/>
</dbReference>
<dbReference type="CDD" id="cd19509">
    <property type="entry name" value="RecA-like_VPS4-like"/>
    <property type="match status" value="1"/>
</dbReference>
<evidence type="ECO:0000256" key="5">
    <source>
        <dbReference type="ARBA" id="ARBA00023235"/>
    </source>
</evidence>
<dbReference type="EC" id="5.6.1.1" evidence="7"/>
<dbReference type="InterPro" id="IPR003593">
    <property type="entry name" value="AAA+_ATPase"/>
</dbReference>
<comment type="catalytic activity">
    <reaction evidence="6">
        <text>n ATP + n H2O + a microtubule = n ADP + n phosphate + (n+1) alpha/beta tubulin heterodimers.</text>
        <dbReference type="EC" id="5.6.1.1"/>
    </reaction>
</comment>
<dbReference type="Pfam" id="PF00004">
    <property type="entry name" value="AAA"/>
    <property type="match status" value="1"/>
</dbReference>
<dbReference type="PANTHER" id="PTHR23074:SF86">
    <property type="entry name" value="SPASTIN"/>
    <property type="match status" value="1"/>
</dbReference>
<evidence type="ECO:0000256" key="8">
    <source>
        <dbReference type="RuleBase" id="RU003651"/>
    </source>
</evidence>
<feature type="domain" description="AAA+ ATPase" evidence="9">
    <location>
        <begin position="48"/>
        <end position="187"/>
    </location>
</feature>
<organism evidence="10">
    <name type="scientific">Chloropicon laureae</name>
    <dbReference type="NCBI Taxonomy" id="464258"/>
    <lineage>
        <taxon>Eukaryota</taxon>
        <taxon>Viridiplantae</taxon>
        <taxon>Chlorophyta</taxon>
        <taxon>Chloropicophyceae</taxon>
        <taxon>Chloropicales</taxon>
        <taxon>Chloropicaceae</taxon>
        <taxon>Chloropicon</taxon>
    </lineage>
</organism>
<evidence type="ECO:0000313" key="10">
    <source>
        <dbReference type="EMBL" id="CAE0009807.1"/>
    </source>
</evidence>
<keyword evidence="3 8" id="KW-0067">ATP-binding</keyword>
<keyword evidence="4" id="KW-0472">Membrane</keyword>
<dbReference type="GO" id="GO:0005874">
    <property type="term" value="C:microtubule"/>
    <property type="evidence" value="ECO:0007669"/>
    <property type="project" value="UniProtKB-KW"/>
</dbReference>
<proteinExistence type="inferred from homology"/>
<dbReference type="PANTHER" id="PTHR23074">
    <property type="entry name" value="AAA DOMAIN-CONTAINING"/>
    <property type="match status" value="1"/>
</dbReference>
<dbReference type="SMART" id="SM00382">
    <property type="entry name" value="AAA"/>
    <property type="match status" value="1"/>
</dbReference>
<dbReference type="Gene3D" id="1.10.8.60">
    <property type="match status" value="1"/>
</dbReference>
<evidence type="ECO:0000256" key="7">
    <source>
        <dbReference type="ARBA" id="ARBA00038871"/>
    </source>
</evidence>
<dbReference type="InterPro" id="IPR027417">
    <property type="entry name" value="P-loop_NTPase"/>
</dbReference>
<dbReference type="SUPFAM" id="SSF52540">
    <property type="entry name" value="P-loop containing nucleoside triphosphate hydrolases"/>
    <property type="match status" value="1"/>
</dbReference>
<dbReference type="PROSITE" id="PS00674">
    <property type="entry name" value="AAA"/>
    <property type="match status" value="1"/>
</dbReference>
<keyword evidence="5" id="KW-0413">Isomerase</keyword>
<evidence type="ECO:0000256" key="6">
    <source>
        <dbReference type="ARBA" id="ARBA00036378"/>
    </source>
</evidence>
<sequence length="292" mass="31951">MIESEILDSSPGVAWTDISGLEKAKQLLREMVILPATRPDLFKGLRAPTRGLLLYGPPGNGKTMLAKAVATESTCTFFAISASTLTSKWVGEAEKLVRALFACARERQPAIIFIDEIDSVLSARSANENESSRRLKTEFLIQFDGVSKGGGDGGGQVFVIGASNRPEELDDAVRRRLAKRIHIPLPDSAGREQILHALLGGQKVRISRNEFAQVVRATEGYSASDIKELCHEAAMEAIRELPAERLATVQERSVRAILAADFAKALRTIKSSVSQDQLKHYDQWTKDFGTST</sequence>
<dbReference type="EMBL" id="HBHU01001552">
    <property type="protein sequence ID" value="CAE0009807.1"/>
    <property type="molecule type" value="Transcribed_RNA"/>
</dbReference>
<comment type="similarity">
    <text evidence="8">Belongs to the AAA ATPase family.</text>
</comment>
<name>A0A7S3DZY8_9CHLO</name>
<dbReference type="Pfam" id="PF17862">
    <property type="entry name" value="AAA_lid_3"/>
    <property type="match status" value="1"/>
</dbReference>
<keyword evidence="2 8" id="KW-0547">Nucleotide-binding</keyword>
<reference evidence="10" key="1">
    <citation type="submission" date="2021-01" db="EMBL/GenBank/DDBJ databases">
        <authorList>
            <person name="Corre E."/>
            <person name="Pelletier E."/>
            <person name="Niang G."/>
            <person name="Scheremetjew M."/>
            <person name="Finn R."/>
            <person name="Kale V."/>
            <person name="Holt S."/>
            <person name="Cochrane G."/>
            <person name="Meng A."/>
            <person name="Brown T."/>
            <person name="Cohen L."/>
        </authorList>
    </citation>
    <scope>NUCLEOTIDE SEQUENCE</scope>
    <source>
        <strain evidence="10">RCC856</strain>
    </source>
</reference>
<dbReference type="InterPro" id="IPR041569">
    <property type="entry name" value="AAA_lid_3"/>
</dbReference>
<dbReference type="InterPro" id="IPR050304">
    <property type="entry name" value="MT-severing_AAA_ATPase"/>
</dbReference>
<keyword evidence="1" id="KW-0493">Microtubule</keyword>
<dbReference type="GO" id="GO:0008568">
    <property type="term" value="F:microtubule severing ATPase activity"/>
    <property type="evidence" value="ECO:0007669"/>
    <property type="project" value="UniProtKB-EC"/>
</dbReference>
<accession>A0A7S3DZY8</accession>
<protein>
    <recommendedName>
        <fullName evidence="7">microtubule-severing ATPase</fullName>
        <ecNumber evidence="7">5.6.1.1</ecNumber>
    </recommendedName>
</protein>
<evidence type="ECO:0000259" key="9">
    <source>
        <dbReference type="SMART" id="SM00382"/>
    </source>
</evidence>
<dbReference type="GO" id="GO:0016887">
    <property type="term" value="F:ATP hydrolysis activity"/>
    <property type="evidence" value="ECO:0007669"/>
    <property type="project" value="InterPro"/>
</dbReference>
<dbReference type="Pfam" id="PF09336">
    <property type="entry name" value="Vps4_C"/>
    <property type="match status" value="1"/>
</dbReference>
<dbReference type="FunFam" id="1.10.8.60:FF:000022">
    <property type="entry name" value="Fidgetin like 1"/>
    <property type="match status" value="1"/>
</dbReference>
<evidence type="ECO:0000256" key="2">
    <source>
        <dbReference type="ARBA" id="ARBA00022741"/>
    </source>
</evidence>
<evidence type="ECO:0000256" key="4">
    <source>
        <dbReference type="ARBA" id="ARBA00023136"/>
    </source>
</evidence>
<dbReference type="InterPro" id="IPR003959">
    <property type="entry name" value="ATPase_AAA_core"/>
</dbReference>
<evidence type="ECO:0000313" key="11">
    <source>
        <dbReference type="EMBL" id="CAE0009808.1"/>
    </source>
</evidence>
<dbReference type="EMBL" id="HBHU01001553">
    <property type="protein sequence ID" value="CAE0009808.1"/>
    <property type="molecule type" value="Transcribed_RNA"/>
</dbReference>
<dbReference type="InterPro" id="IPR003960">
    <property type="entry name" value="ATPase_AAA_CS"/>
</dbReference>
<dbReference type="InterPro" id="IPR015415">
    <property type="entry name" value="Spast_Vps4_C"/>
</dbReference>
<dbReference type="FunFam" id="3.40.50.300:FF:000093">
    <property type="entry name" value="Fidgetin-like 1"/>
    <property type="match status" value="1"/>
</dbReference>
<dbReference type="AlphaFoldDB" id="A0A7S3DZY8"/>
<dbReference type="Gene3D" id="3.40.50.300">
    <property type="entry name" value="P-loop containing nucleotide triphosphate hydrolases"/>
    <property type="match status" value="1"/>
</dbReference>
<gene>
    <name evidence="10" type="ORF">CLAU1311_LOCUS980</name>
    <name evidence="11" type="ORF">CLAU1311_LOCUS981</name>
</gene>